<evidence type="ECO:0000313" key="4">
    <source>
        <dbReference type="Proteomes" id="UP000801428"/>
    </source>
</evidence>
<organism evidence="3 4">
    <name type="scientific">Curvularia kusanoi</name>
    <name type="common">Cochliobolus kusanoi</name>
    <dbReference type="NCBI Taxonomy" id="90978"/>
    <lineage>
        <taxon>Eukaryota</taxon>
        <taxon>Fungi</taxon>
        <taxon>Dikarya</taxon>
        <taxon>Ascomycota</taxon>
        <taxon>Pezizomycotina</taxon>
        <taxon>Dothideomycetes</taxon>
        <taxon>Pleosporomycetidae</taxon>
        <taxon>Pleosporales</taxon>
        <taxon>Pleosporineae</taxon>
        <taxon>Pleosporaceae</taxon>
        <taxon>Curvularia</taxon>
    </lineage>
</organism>
<feature type="compositionally biased region" description="Basic and acidic residues" evidence="1">
    <location>
        <begin position="9"/>
        <end position="20"/>
    </location>
</feature>
<dbReference type="InterPro" id="IPR028889">
    <property type="entry name" value="USP"/>
</dbReference>
<dbReference type="InterPro" id="IPR050164">
    <property type="entry name" value="Peptidase_C19"/>
</dbReference>
<dbReference type="GO" id="GO:0004843">
    <property type="term" value="F:cysteine-type deubiquitinase activity"/>
    <property type="evidence" value="ECO:0007669"/>
    <property type="project" value="InterPro"/>
</dbReference>
<dbReference type="GO" id="GO:0005829">
    <property type="term" value="C:cytosol"/>
    <property type="evidence" value="ECO:0007669"/>
    <property type="project" value="TreeGrafter"/>
</dbReference>
<dbReference type="GO" id="GO:0016579">
    <property type="term" value="P:protein deubiquitination"/>
    <property type="evidence" value="ECO:0007669"/>
    <property type="project" value="InterPro"/>
</dbReference>
<evidence type="ECO:0000259" key="2">
    <source>
        <dbReference type="PROSITE" id="PS50235"/>
    </source>
</evidence>
<feature type="domain" description="USP" evidence="2">
    <location>
        <begin position="54"/>
        <end position="396"/>
    </location>
</feature>
<dbReference type="Pfam" id="PF00443">
    <property type="entry name" value="UCH"/>
    <property type="match status" value="1"/>
</dbReference>
<dbReference type="GO" id="GO:0005634">
    <property type="term" value="C:nucleus"/>
    <property type="evidence" value="ECO:0007669"/>
    <property type="project" value="TreeGrafter"/>
</dbReference>
<evidence type="ECO:0000256" key="1">
    <source>
        <dbReference type="SAM" id="MobiDB-lite"/>
    </source>
</evidence>
<feature type="compositionally biased region" description="Basic and acidic residues" evidence="1">
    <location>
        <begin position="424"/>
        <end position="464"/>
    </location>
</feature>
<reference evidence="3" key="1">
    <citation type="submission" date="2019-04" db="EMBL/GenBank/DDBJ databases">
        <title>Sequencing of skin fungus with MAO and IRED activity.</title>
        <authorList>
            <person name="Marsaioli A.J."/>
            <person name="Bonatto J.M.C."/>
            <person name="Reis Junior O."/>
        </authorList>
    </citation>
    <scope>NUCLEOTIDE SEQUENCE</scope>
    <source>
        <strain evidence="3">30M1</strain>
    </source>
</reference>
<gene>
    <name evidence="3" type="ORF">E8E13_004505</name>
</gene>
<dbReference type="Proteomes" id="UP000801428">
    <property type="component" value="Unassembled WGS sequence"/>
</dbReference>
<dbReference type="InterPro" id="IPR038765">
    <property type="entry name" value="Papain-like_cys_pep_sf"/>
</dbReference>
<protein>
    <recommendedName>
        <fullName evidence="2">USP domain-containing protein</fullName>
    </recommendedName>
</protein>
<dbReference type="PANTHER" id="PTHR24006">
    <property type="entry name" value="UBIQUITIN CARBOXYL-TERMINAL HYDROLASE"/>
    <property type="match status" value="1"/>
</dbReference>
<dbReference type="CDD" id="cd02257">
    <property type="entry name" value="Peptidase_C19"/>
    <property type="match status" value="1"/>
</dbReference>
<dbReference type="SUPFAM" id="SSF54001">
    <property type="entry name" value="Cysteine proteinases"/>
    <property type="match status" value="1"/>
</dbReference>
<dbReference type="PROSITE" id="PS50235">
    <property type="entry name" value="USP_3"/>
    <property type="match status" value="1"/>
</dbReference>
<proteinExistence type="predicted"/>
<dbReference type="EMBL" id="SWKU01000010">
    <property type="protein sequence ID" value="KAF3002963.1"/>
    <property type="molecule type" value="Genomic_DNA"/>
</dbReference>
<feature type="region of interest" description="Disordered" evidence="1">
    <location>
        <begin position="412"/>
        <end position="475"/>
    </location>
</feature>
<dbReference type="AlphaFoldDB" id="A0A9P4W6Y8"/>
<keyword evidence="4" id="KW-1185">Reference proteome</keyword>
<feature type="region of interest" description="Disordered" evidence="1">
    <location>
        <begin position="1"/>
        <end position="21"/>
    </location>
</feature>
<dbReference type="OrthoDB" id="289038at2759"/>
<dbReference type="Gene3D" id="3.90.70.10">
    <property type="entry name" value="Cysteine proteinases"/>
    <property type="match status" value="1"/>
</dbReference>
<evidence type="ECO:0000313" key="3">
    <source>
        <dbReference type="EMBL" id="KAF3002963.1"/>
    </source>
</evidence>
<accession>A0A9P4W6Y8</accession>
<sequence length="475" mass="52643">MDWPCNENDPNRKLPKRQENDPAILNMNQDQILGCVSCRLKAFFTAYWSDRRGDSDSNLSALQYRHPSISPLHALGEKWFCFLAQLPPEFKRRPGQSNADWIAERQAAETPGMRARRLERAKGQHCSDDYLGFILSGVASSIAPDNQARLDQLTALFTIQIHEEVVCADPACAFPRDRSAPANYPDTTLGGFLQTFVHQVASTKLLDILKHSKLGSELNPNLICENLDCQKPGAAITRRIEAAPQYFHIHLSLSTLEPVKRDRKQGETPTAEDLMLGTLTSRKNKKKVGIPSTLDLTDLAYVPIKDASAWPMVYRLISVLYHIGSQTTGGHWVAGVSGPPPPQKRKREGPVEDAAYYLCNDSTITELPKVNRDSPLVQNPQPLTGGNSVVLMYERVNRRPRRLPGNLITSLEHGYYNVGGGAPKVEDGDRDKADHDKEDGDTGDNDKAGGDKGDDNKKDPREGSNNEGDSNFEHG</sequence>
<dbReference type="InterPro" id="IPR001394">
    <property type="entry name" value="Peptidase_C19_UCH"/>
</dbReference>
<comment type="caution">
    <text evidence="3">The sequence shown here is derived from an EMBL/GenBank/DDBJ whole genome shotgun (WGS) entry which is preliminary data.</text>
</comment>
<name>A0A9P4W6Y8_CURKU</name>